<dbReference type="AlphaFoldDB" id="A0A5D0I9W0"/>
<organism evidence="2 3">
    <name type="scientific">Seonamhaeicola marinus</name>
    <dbReference type="NCBI Taxonomy" id="1912246"/>
    <lineage>
        <taxon>Bacteria</taxon>
        <taxon>Pseudomonadati</taxon>
        <taxon>Bacteroidota</taxon>
        <taxon>Flavobacteriia</taxon>
        <taxon>Flavobacteriales</taxon>
        <taxon>Flavobacteriaceae</taxon>
    </lineage>
</organism>
<dbReference type="RefSeq" id="WP_148541642.1">
    <property type="nucleotide sequence ID" value="NZ_VSDQ01000577.1"/>
</dbReference>
<gene>
    <name evidence="2" type="ORF">FUA24_09305</name>
</gene>
<dbReference type="Pfam" id="PF14082">
    <property type="entry name" value="SduA_C"/>
    <property type="match status" value="1"/>
</dbReference>
<evidence type="ECO:0000313" key="2">
    <source>
        <dbReference type="EMBL" id="TYA78542.1"/>
    </source>
</evidence>
<dbReference type="Proteomes" id="UP000323930">
    <property type="component" value="Unassembled WGS sequence"/>
</dbReference>
<dbReference type="OrthoDB" id="1358919at2"/>
<comment type="caution">
    <text evidence="2">The sequence shown here is derived from an EMBL/GenBank/DDBJ whole genome shotgun (WGS) entry which is preliminary data.</text>
</comment>
<evidence type="ECO:0000259" key="1">
    <source>
        <dbReference type="Pfam" id="PF14082"/>
    </source>
</evidence>
<name>A0A5D0I9W0_9FLAO</name>
<reference evidence="2 3" key="1">
    <citation type="submission" date="2019-08" db="EMBL/GenBank/DDBJ databases">
        <title>Seonamhaeicola sediminis sp. nov., isolated from marine sediment.</title>
        <authorList>
            <person name="Cao W.R."/>
        </authorList>
    </citation>
    <scope>NUCLEOTIDE SEQUENCE [LARGE SCALE GENOMIC DNA]</scope>
    <source>
        <strain evidence="2 3">B011</strain>
    </source>
</reference>
<protein>
    <submittedName>
        <fullName evidence="2">DUF4263 domain-containing protein</fullName>
    </submittedName>
</protein>
<dbReference type="EMBL" id="VSDQ01000577">
    <property type="protein sequence ID" value="TYA78542.1"/>
    <property type="molecule type" value="Genomic_DNA"/>
</dbReference>
<dbReference type="InterPro" id="IPR025359">
    <property type="entry name" value="SduA_C"/>
</dbReference>
<feature type="domain" description="Shedu protein SduA C-terminal" evidence="1">
    <location>
        <begin position="91"/>
        <end position="257"/>
    </location>
</feature>
<proteinExistence type="predicted"/>
<keyword evidence="3" id="KW-1185">Reference proteome</keyword>
<evidence type="ECO:0000313" key="3">
    <source>
        <dbReference type="Proteomes" id="UP000323930"/>
    </source>
</evidence>
<accession>A0A5D0I9W0</accession>
<sequence>MLYKRNYLELSPKEKSELETAENYLLNAKSKNEIGISPLALFKYHELLPTASYFYKSLFPNNYIHFNYKMQNNDIIKDFGDFKSIVKNKNSNERDVLNFIKKSESYFILESLFFRYEFGHHDAYLFREFALPPNHLVDFLLVGKSSGGYQFIFIEFESPNKDVTLKDGSLGIGFRKGIKQIEDWDLWIDSNFFSLKQVFKKYKNPNKELPSEFYELDKTRIHYLVIAGQRTDFNENTYRLKRKGINNIKIKHYDNLIDEVNFYLETNLKERRN</sequence>